<feature type="domain" description="TonB-dependent receptor-like beta-barrel" evidence="13">
    <location>
        <begin position="339"/>
        <end position="764"/>
    </location>
</feature>
<dbReference type="GO" id="GO:0015344">
    <property type="term" value="F:siderophore uptake transmembrane transporter activity"/>
    <property type="evidence" value="ECO:0007669"/>
    <property type="project" value="TreeGrafter"/>
</dbReference>
<dbReference type="PROSITE" id="PS52016">
    <property type="entry name" value="TONB_DEPENDENT_REC_3"/>
    <property type="match status" value="1"/>
</dbReference>
<evidence type="ECO:0000256" key="2">
    <source>
        <dbReference type="ARBA" id="ARBA00022448"/>
    </source>
</evidence>
<comment type="similarity">
    <text evidence="10">Belongs to the TonB-dependent receptor family.</text>
</comment>
<evidence type="ECO:0000256" key="7">
    <source>
        <dbReference type="ARBA" id="ARBA00023136"/>
    </source>
</evidence>
<dbReference type="InterPro" id="IPR036942">
    <property type="entry name" value="Beta-barrel_TonB_sf"/>
</dbReference>
<keyword evidence="3 10" id="KW-1134">Transmembrane beta strand</keyword>
<dbReference type="AlphaFoldDB" id="A0A176ZA54"/>
<dbReference type="Proteomes" id="UP000076959">
    <property type="component" value="Unassembled WGS sequence"/>
</dbReference>
<dbReference type="OrthoDB" id="9764669at2"/>
<keyword evidence="9 10" id="KW-0998">Cell outer membrane</keyword>
<evidence type="ECO:0000256" key="8">
    <source>
        <dbReference type="ARBA" id="ARBA00023170"/>
    </source>
</evidence>
<evidence type="ECO:0000256" key="1">
    <source>
        <dbReference type="ARBA" id="ARBA00004571"/>
    </source>
</evidence>
<keyword evidence="5 12" id="KW-0732">Signal</keyword>
<comment type="subcellular location">
    <subcellularLocation>
        <location evidence="1 10">Cell outer membrane</location>
        <topology evidence="1 10">Multi-pass membrane protein</topology>
    </subcellularLocation>
</comment>
<evidence type="ECO:0000256" key="3">
    <source>
        <dbReference type="ARBA" id="ARBA00022452"/>
    </source>
</evidence>
<feature type="compositionally biased region" description="Low complexity" evidence="11">
    <location>
        <begin position="32"/>
        <end position="68"/>
    </location>
</feature>
<evidence type="ECO:0000256" key="6">
    <source>
        <dbReference type="ARBA" id="ARBA00023077"/>
    </source>
</evidence>
<dbReference type="RefSeq" id="WP_063696043.1">
    <property type="nucleotide sequence ID" value="NZ_LUUB01000011.1"/>
</dbReference>
<dbReference type="Pfam" id="PF00593">
    <property type="entry name" value="TonB_dep_Rec_b-barrel"/>
    <property type="match status" value="1"/>
</dbReference>
<evidence type="ECO:0000256" key="5">
    <source>
        <dbReference type="ARBA" id="ARBA00022729"/>
    </source>
</evidence>
<keyword evidence="8" id="KW-0675">Receptor</keyword>
<evidence type="ECO:0000256" key="4">
    <source>
        <dbReference type="ARBA" id="ARBA00022692"/>
    </source>
</evidence>
<evidence type="ECO:0000313" key="15">
    <source>
        <dbReference type="Proteomes" id="UP000076959"/>
    </source>
</evidence>
<keyword evidence="15" id="KW-1185">Reference proteome</keyword>
<dbReference type="InterPro" id="IPR000531">
    <property type="entry name" value="Beta-barrel_TonB"/>
</dbReference>
<gene>
    <name evidence="14" type="ORF">AYJ54_37845</name>
</gene>
<feature type="chain" id="PRO_5008055626" evidence="12">
    <location>
        <begin position="32"/>
        <end position="798"/>
    </location>
</feature>
<feature type="region of interest" description="Disordered" evidence="11">
    <location>
        <begin position="32"/>
        <end position="123"/>
    </location>
</feature>
<dbReference type="Gene3D" id="2.40.170.20">
    <property type="entry name" value="TonB-dependent receptor, beta-barrel domain"/>
    <property type="match status" value="1"/>
</dbReference>
<evidence type="ECO:0000256" key="9">
    <source>
        <dbReference type="ARBA" id="ARBA00023237"/>
    </source>
</evidence>
<evidence type="ECO:0000256" key="10">
    <source>
        <dbReference type="PROSITE-ProRule" id="PRU01360"/>
    </source>
</evidence>
<evidence type="ECO:0000313" key="14">
    <source>
        <dbReference type="EMBL" id="OAF16646.1"/>
    </source>
</evidence>
<evidence type="ECO:0000259" key="13">
    <source>
        <dbReference type="Pfam" id="PF00593"/>
    </source>
</evidence>
<reference evidence="14 15" key="1">
    <citation type="submission" date="2016-03" db="EMBL/GenBank/DDBJ databases">
        <title>Draft Genome Sequence of the Strain BR 10245 (Bradyrhizobium sp.) isolated from nodules of Centrolobium paraense.</title>
        <authorList>
            <person name="Simoes-Araujo J.L.Sr."/>
            <person name="Barauna A.C."/>
            <person name="Silva K."/>
            <person name="Zilli J.E."/>
        </authorList>
    </citation>
    <scope>NUCLEOTIDE SEQUENCE [LARGE SCALE GENOMIC DNA]</scope>
    <source>
        <strain evidence="14 15">BR 10245</strain>
    </source>
</reference>
<dbReference type="InterPro" id="IPR039426">
    <property type="entry name" value="TonB-dep_rcpt-like"/>
</dbReference>
<evidence type="ECO:0000256" key="11">
    <source>
        <dbReference type="SAM" id="MobiDB-lite"/>
    </source>
</evidence>
<sequence length="798" mass="86330">MYSASLRIPRSLLLSASALVLVAASGAPALAQAGAASPTPQPSASPSAPETPAATQPSPQQSPAAAEQPPSPPPQAQGGNVLPETRVVAPAERPRPRTKPPRVVATNRPPASTPPTQQQVVAQQNQKFDAARQTIFPPIGAGSYQLSHQAIESLPQGNNTALDKALLQFPGVHQDSAASGELHVRNEHANLQYRINGIMLPDGVGGFGQILDTGIVGNMALLTGALPAQYGLRTAGVLDITTKADAFDNSGKVSVYGGSHQTITPFAEYGGTVGQTQYYVSGRYLYNNLGIENPTPANEAIHDRTQQEKGFAYVSTVLDPNSRITYIGGVSNALYQIPNNPGQPSNFQLGNITSFNSAFLNERQSELNQFNVVAYQHSAEGIDYQLSYFNRYSQLHFWPDPIGDLLINGISSSVYRQSYVNGIQEDTAWRIADAHTLRFGFTTSAERSLVTGINTTFPSDPVNGGQAFDPTTGAPLPPVTIYDSSSKLGWLFGAYVQDEWKITNNLTLNVGLRFDQMWQYVDANQFSPRISLTWVPQDGTTVHAGYARTFTPPQQVIAAPTNIALFQGMVAAPAVTQNDPVLPERAHVFDAGVVQKIWPIPGLEVGLDGYVKLARDLLDDGQFGQAYVLDGFNYAKANNIGLELKASYTKGNLKLYGNVAWARQIGTNIVSNQFLFDPDELAYIATHYIHTDHSQWVTASAGASYQWYDTKFSASMIYGSGLRSGFANTDHVPSYTQVNVGVSHDFHFVAPNKPTTVRFDVVNLFDKIYEIRDGSGIGVFAPQFGPRRGFFVGISQKI</sequence>
<dbReference type="PANTHER" id="PTHR30069">
    <property type="entry name" value="TONB-DEPENDENT OUTER MEMBRANE RECEPTOR"/>
    <property type="match status" value="1"/>
</dbReference>
<dbReference type="STRING" id="1505087.AYJ54_37845"/>
<proteinExistence type="inferred from homology"/>
<comment type="caution">
    <text evidence="14">The sequence shown here is derived from an EMBL/GenBank/DDBJ whole genome shotgun (WGS) entry which is preliminary data.</text>
</comment>
<feature type="signal peptide" evidence="12">
    <location>
        <begin position="1"/>
        <end position="31"/>
    </location>
</feature>
<dbReference type="EMBL" id="LUUB01000011">
    <property type="protein sequence ID" value="OAF16646.1"/>
    <property type="molecule type" value="Genomic_DNA"/>
</dbReference>
<dbReference type="GO" id="GO:0044718">
    <property type="term" value="P:siderophore transmembrane transport"/>
    <property type="evidence" value="ECO:0007669"/>
    <property type="project" value="TreeGrafter"/>
</dbReference>
<dbReference type="PANTHER" id="PTHR30069:SF29">
    <property type="entry name" value="HEMOGLOBIN AND HEMOGLOBIN-HAPTOGLOBIN-BINDING PROTEIN 1-RELATED"/>
    <property type="match status" value="1"/>
</dbReference>
<keyword evidence="4 10" id="KW-0812">Transmembrane</keyword>
<dbReference type="SUPFAM" id="SSF56935">
    <property type="entry name" value="Porins"/>
    <property type="match status" value="1"/>
</dbReference>
<keyword evidence="6" id="KW-0798">TonB box</keyword>
<keyword evidence="7 10" id="KW-0472">Membrane</keyword>
<keyword evidence="2 10" id="KW-0813">Transport</keyword>
<dbReference type="GO" id="GO:0009279">
    <property type="term" value="C:cell outer membrane"/>
    <property type="evidence" value="ECO:0007669"/>
    <property type="project" value="UniProtKB-SubCell"/>
</dbReference>
<protein>
    <submittedName>
        <fullName evidence="14">Ligand-gated channel</fullName>
    </submittedName>
</protein>
<evidence type="ECO:0000256" key="12">
    <source>
        <dbReference type="SAM" id="SignalP"/>
    </source>
</evidence>
<name>A0A176ZA54_9BRAD</name>
<accession>A0A176ZA54</accession>
<organism evidence="14 15">
    <name type="scientific">Bradyrhizobium centrolobii</name>
    <dbReference type="NCBI Taxonomy" id="1505087"/>
    <lineage>
        <taxon>Bacteria</taxon>
        <taxon>Pseudomonadati</taxon>
        <taxon>Pseudomonadota</taxon>
        <taxon>Alphaproteobacteria</taxon>
        <taxon>Hyphomicrobiales</taxon>
        <taxon>Nitrobacteraceae</taxon>
        <taxon>Bradyrhizobium</taxon>
    </lineage>
</organism>